<sequence length="535" mass="61610">MADQPTNEAQDEKAYCDVCGQSPARTCYSSYAHLCSEHYGEQKDKQQPVENNENSEWFCRKCNESAVFQQHCHYRADDSKALYAVLKEKIFLENKELKENIKPFLQKELDLISKQRLEIGTAYKTAKELLETCERLLLEQVKSAAKYLANALQEKEDEQINRIEHLQKVIERKGTENHISQFDIRTDNFEIVKKHLQQHSIVLKVLQSSSPTQGSFDFATVSPCRVLTSGAEKRVHMLDATMRDGSLQTYKVSCESPYIAFSSSRGIYYSHRTDDKRSTIKTIENMNSNEIDTVLWFFDVELRGLAFNSFGHLLVCVCSKKDKRSFVERYDRNIIKVQEIEHNGDKPLYKKPSFVCCNRNGDVCVADHGLNAVIVVDQFGVFQFSYRGQNENSFRPYSLATDHLCNIVITDNVNHKIHLLDKYGEFLTFLMTEPTIVTPGAVVIDRKGKLWIGESMSGKVHVIKYLGGNSVKTPVQRPYALTVGAIIRNFVAIPYKRHPFLCPDVAFMVDWYSSDPESFYFNFMFFINVWIMINR</sequence>
<name>A0A8W8KN15_MAGGI</name>
<feature type="coiled-coil region" evidence="1">
    <location>
        <begin position="138"/>
        <end position="169"/>
    </location>
</feature>
<organism evidence="2 3">
    <name type="scientific">Magallana gigas</name>
    <name type="common">Pacific oyster</name>
    <name type="synonym">Crassostrea gigas</name>
    <dbReference type="NCBI Taxonomy" id="29159"/>
    <lineage>
        <taxon>Eukaryota</taxon>
        <taxon>Metazoa</taxon>
        <taxon>Spiralia</taxon>
        <taxon>Lophotrochozoa</taxon>
        <taxon>Mollusca</taxon>
        <taxon>Bivalvia</taxon>
        <taxon>Autobranchia</taxon>
        <taxon>Pteriomorphia</taxon>
        <taxon>Ostreida</taxon>
        <taxon>Ostreoidea</taxon>
        <taxon>Ostreidae</taxon>
        <taxon>Magallana</taxon>
    </lineage>
</organism>
<keyword evidence="1" id="KW-0175">Coiled coil</keyword>
<evidence type="ECO:0000256" key="1">
    <source>
        <dbReference type="SAM" id="Coils"/>
    </source>
</evidence>
<dbReference type="InterPro" id="IPR011042">
    <property type="entry name" value="6-blade_b-propeller_TolB-like"/>
</dbReference>
<dbReference type="EnsemblMetazoa" id="G24200.1">
    <property type="protein sequence ID" value="G24200.1:cds"/>
    <property type="gene ID" value="G24200"/>
</dbReference>
<proteinExistence type="predicted"/>
<reference evidence="2" key="1">
    <citation type="submission" date="2022-08" db="UniProtKB">
        <authorList>
            <consortium name="EnsemblMetazoa"/>
        </authorList>
    </citation>
    <scope>IDENTIFICATION</scope>
    <source>
        <strain evidence="2">05x7-T-G4-1.051#20</strain>
    </source>
</reference>
<dbReference type="Proteomes" id="UP000005408">
    <property type="component" value="Unassembled WGS sequence"/>
</dbReference>
<protein>
    <recommendedName>
        <fullName evidence="4">Tripartite motif-containing protein 2</fullName>
    </recommendedName>
</protein>
<evidence type="ECO:0000313" key="3">
    <source>
        <dbReference type="Proteomes" id="UP000005408"/>
    </source>
</evidence>
<dbReference type="Gene3D" id="2.120.10.30">
    <property type="entry name" value="TolB, C-terminal domain"/>
    <property type="match status" value="1"/>
</dbReference>
<dbReference type="SUPFAM" id="SSF101898">
    <property type="entry name" value="NHL repeat"/>
    <property type="match status" value="1"/>
</dbReference>
<accession>A0A8W8KN15</accession>
<evidence type="ECO:0008006" key="4">
    <source>
        <dbReference type="Google" id="ProtNLM"/>
    </source>
</evidence>
<keyword evidence="3" id="KW-1185">Reference proteome</keyword>
<evidence type="ECO:0000313" key="2">
    <source>
        <dbReference type="EnsemblMetazoa" id="G24200.1:cds"/>
    </source>
</evidence>
<dbReference type="AlphaFoldDB" id="A0A8W8KN15"/>